<evidence type="ECO:0000313" key="2">
    <source>
        <dbReference type="Proteomes" id="UP001162992"/>
    </source>
</evidence>
<sequence length="261" mass="29237">MCHGYGNDISWTFQQTAIFFTQMGCGAFAIDLEGHGQSEGLRAYLPNLNDVAKDCQIYFESVKREDDFRGLPCFLYGESLGGALCLLLHFFDPEGWDGAILVAPMCKISDSMWPPWPLPELLKFLAYWAPTWPVVPSKDIVDKSMTDPAKRELSKSNPRRYGGRPRLGTAAELLRATADLTRRLKDVTLPFIVLHGDADTVTDPSVSRALYESAASGDKTLKMYEGARHALLQGESDENVARILEDIAAWLKERVDRKNKY</sequence>
<dbReference type="Proteomes" id="UP001162992">
    <property type="component" value="Chromosome 5"/>
</dbReference>
<proteinExistence type="predicted"/>
<comment type="caution">
    <text evidence="1">The sequence shown here is derived from an EMBL/GenBank/DDBJ whole genome shotgun (WGS) entry which is preliminary data.</text>
</comment>
<protein>
    <submittedName>
        <fullName evidence="1">Uncharacterized protein</fullName>
    </submittedName>
</protein>
<reference evidence="2" key="1">
    <citation type="journal article" date="2024" name="Proc. Natl. Acad. Sci. U.S.A.">
        <title>Extraordinary preservation of gene collinearity over three hundred million years revealed in homosporous lycophytes.</title>
        <authorList>
            <person name="Li C."/>
            <person name="Wickell D."/>
            <person name="Kuo L.Y."/>
            <person name="Chen X."/>
            <person name="Nie B."/>
            <person name="Liao X."/>
            <person name="Peng D."/>
            <person name="Ji J."/>
            <person name="Jenkins J."/>
            <person name="Williams M."/>
            <person name="Shu S."/>
            <person name="Plott C."/>
            <person name="Barry K."/>
            <person name="Rajasekar S."/>
            <person name="Grimwood J."/>
            <person name="Han X."/>
            <person name="Sun S."/>
            <person name="Hou Z."/>
            <person name="He W."/>
            <person name="Dai G."/>
            <person name="Sun C."/>
            <person name="Schmutz J."/>
            <person name="Leebens-Mack J.H."/>
            <person name="Li F.W."/>
            <person name="Wang L."/>
        </authorList>
    </citation>
    <scope>NUCLEOTIDE SEQUENCE [LARGE SCALE GENOMIC DNA]</scope>
    <source>
        <strain evidence="2">cv. PW_Plant_1</strain>
    </source>
</reference>
<organism evidence="1 2">
    <name type="scientific">Diphasiastrum complanatum</name>
    <name type="common">Issler's clubmoss</name>
    <name type="synonym">Lycopodium complanatum</name>
    <dbReference type="NCBI Taxonomy" id="34168"/>
    <lineage>
        <taxon>Eukaryota</taxon>
        <taxon>Viridiplantae</taxon>
        <taxon>Streptophyta</taxon>
        <taxon>Embryophyta</taxon>
        <taxon>Tracheophyta</taxon>
        <taxon>Lycopodiopsida</taxon>
        <taxon>Lycopodiales</taxon>
        <taxon>Lycopodiaceae</taxon>
        <taxon>Lycopodioideae</taxon>
        <taxon>Diphasiastrum</taxon>
    </lineage>
</organism>
<name>A0ACC2DPP6_DIPCM</name>
<gene>
    <name evidence="1" type="ORF">O6H91_05G063000</name>
</gene>
<accession>A0ACC2DPP6</accession>
<dbReference type="EMBL" id="CM055096">
    <property type="protein sequence ID" value="KAJ7555962.1"/>
    <property type="molecule type" value="Genomic_DNA"/>
</dbReference>
<keyword evidence="2" id="KW-1185">Reference proteome</keyword>
<evidence type="ECO:0000313" key="1">
    <source>
        <dbReference type="EMBL" id="KAJ7555962.1"/>
    </source>
</evidence>